<accession>A0A7W7EZB3</accession>
<comment type="caution">
    <text evidence="7">The sequence shown here is derived from an EMBL/GenBank/DDBJ whole genome shotgun (WGS) entry which is preliminary data.</text>
</comment>
<protein>
    <recommendedName>
        <fullName evidence="2">histidine kinase</fullName>
        <ecNumber evidence="2">2.7.13.3</ecNumber>
    </recommendedName>
</protein>
<dbReference type="Proteomes" id="UP000574769">
    <property type="component" value="Unassembled WGS sequence"/>
</dbReference>
<keyword evidence="7" id="KW-0418">Kinase</keyword>
<dbReference type="InterPro" id="IPR036890">
    <property type="entry name" value="HATPase_C_sf"/>
</dbReference>
<dbReference type="InterPro" id="IPR036097">
    <property type="entry name" value="HisK_dim/P_sf"/>
</dbReference>
<reference evidence="7 8" key="1">
    <citation type="submission" date="2020-08" db="EMBL/GenBank/DDBJ databases">
        <title>Genomic Encyclopedia of Type Strains, Phase IV (KMG-IV): sequencing the most valuable type-strain genomes for metagenomic binning, comparative biology and taxonomic classification.</title>
        <authorList>
            <person name="Goeker M."/>
        </authorList>
    </citation>
    <scope>NUCLEOTIDE SEQUENCE [LARGE SCALE GENOMIC DNA]</scope>
    <source>
        <strain evidence="7 8">DSM 15867</strain>
    </source>
</reference>
<evidence type="ECO:0000259" key="6">
    <source>
        <dbReference type="PROSITE" id="PS50109"/>
    </source>
</evidence>
<evidence type="ECO:0000256" key="2">
    <source>
        <dbReference type="ARBA" id="ARBA00012438"/>
    </source>
</evidence>
<keyword evidence="7" id="KW-0808">Transferase</keyword>
<dbReference type="InterPro" id="IPR003594">
    <property type="entry name" value="HATPase_dom"/>
</dbReference>
<organism evidence="7 8">
    <name type="scientific">Sphingomonas abaci</name>
    <dbReference type="NCBI Taxonomy" id="237611"/>
    <lineage>
        <taxon>Bacteria</taxon>
        <taxon>Pseudomonadati</taxon>
        <taxon>Pseudomonadota</taxon>
        <taxon>Alphaproteobacteria</taxon>
        <taxon>Sphingomonadales</taxon>
        <taxon>Sphingomonadaceae</taxon>
        <taxon>Sphingomonas</taxon>
    </lineage>
</organism>
<dbReference type="SUPFAM" id="SSF48452">
    <property type="entry name" value="TPR-like"/>
    <property type="match status" value="3"/>
</dbReference>
<keyword evidence="5" id="KW-0472">Membrane</keyword>
<keyword evidence="5" id="KW-0812">Transmembrane</keyword>
<dbReference type="SMART" id="SM00388">
    <property type="entry name" value="HisKA"/>
    <property type="match status" value="1"/>
</dbReference>
<dbReference type="Gene3D" id="1.25.40.10">
    <property type="entry name" value="Tetratricopeptide repeat domain"/>
    <property type="match status" value="1"/>
</dbReference>
<dbReference type="AlphaFoldDB" id="A0A7W7EZB3"/>
<dbReference type="CDD" id="cd00082">
    <property type="entry name" value="HisKA"/>
    <property type="match status" value="1"/>
</dbReference>
<dbReference type="Gene3D" id="3.30.565.10">
    <property type="entry name" value="Histidine kinase-like ATPase, C-terminal domain"/>
    <property type="match status" value="1"/>
</dbReference>
<keyword evidence="3" id="KW-0597">Phosphoprotein</keyword>
<dbReference type="Pfam" id="PF14938">
    <property type="entry name" value="SNAP"/>
    <property type="match status" value="1"/>
</dbReference>
<feature type="domain" description="Histidine kinase" evidence="6">
    <location>
        <begin position="453"/>
        <end position="671"/>
    </location>
</feature>
<dbReference type="SMART" id="SM00387">
    <property type="entry name" value="HATPase_c"/>
    <property type="match status" value="1"/>
</dbReference>
<keyword evidence="8" id="KW-1185">Reference proteome</keyword>
<dbReference type="Pfam" id="PF00512">
    <property type="entry name" value="HisKA"/>
    <property type="match status" value="1"/>
</dbReference>
<feature type="transmembrane region" description="Helical" evidence="5">
    <location>
        <begin position="396"/>
        <end position="419"/>
    </location>
</feature>
<evidence type="ECO:0000256" key="1">
    <source>
        <dbReference type="ARBA" id="ARBA00000085"/>
    </source>
</evidence>
<dbReference type="InterPro" id="IPR011990">
    <property type="entry name" value="TPR-like_helical_dom_sf"/>
</dbReference>
<dbReference type="PROSITE" id="PS50109">
    <property type="entry name" value="HIS_KIN"/>
    <property type="match status" value="1"/>
</dbReference>
<dbReference type="PANTHER" id="PTHR45339:SF1">
    <property type="entry name" value="HYBRID SIGNAL TRANSDUCTION HISTIDINE KINASE J"/>
    <property type="match status" value="1"/>
</dbReference>
<dbReference type="SUPFAM" id="SSF47384">
    <property type="entry name" value="Homodimeric domain of signal transducing histidine kinase"/>
    <property type="match status" value="1"/>
</dbReference>
<evidence type="ECO:0000256" key="4">
    <source>
        <dbReference type="ARBA" id="ARBA00023012"/>
    </source>
</evidence>
<evidence type="ECO:0000256" key="5">
    <source>
        <dbReference type="SAM" id="Phobius"/>
    </source>
</evidence>
<sequence>MIRRAAMAAALVLSVGGWSDPGRAAPQADPEFERSVAEARGAMVDDPPVALAAARRAEDHAEAREDARQRDLELAQAWRLQGDACLRLNRLGDAAALLSRAETAARRYDPRSQVMGEVLLTNAAYQGVQGRAAAALRAFQQAFRIFQGTGDARSQAIALMGIASLYNDARDNESALRYFSQAEELYRGDPRLSLAVFNNRGTVYQDLGRFAAAEADFQHAYGLARRRNSPLLQAQVLGNLARNRLKAGRVFEAGQALSRALALTRTGEAQHWRPQVQAIAAQAALQRRQPGEAGRLIEASFAGVDPDATTLPYREAHQTAYRTFAMLGAPDKALPHLIALKRLDDEATKLATQTNTALMAARFDFANQELRIAKLKAEELRRSVAFEQARARTERLVFLGAAAATAIVILVLAVSLFTVRRSRNQVRAANEDLAVTNEALGKALAAKTEFLATTSHEIRTPLNGILGMTQVMLADASLDAGIRDRLSVVHGAGVTMKALVDDILDVAKIETGHLTIEEAPFDLAATIRDAAIMWRTQAEARGLRFETALGECPDRVVGDAARVRQIVFNLVANALKFTSAGQVSLSVTRAGDGRSYAIAVRDTGIGIAPDQREAIFEAFRQADASTTRRFGGTGLGLSICRNLARAMGGDVTVDSVAGQGSTFTVTLPLVVPAETKGGAARDAEVLGAGLLVIDRNPIARSMWRTLFAPHEERLVFVGSFEEATQSLGEGPCRRVLVDEAPLRSEADPEAALARLIAAADRCGAAVTLLWPAADAAGAARLAGSGVGRVVTKPVTGAALVHSLFIALPDDVLVPQTV</sequence>
<dbReference type="Gene3D" id="1.10.287.130">
    <property type="match status" value="1"/>
</dbReference>
<dbReference type="PANTHER" id="PTHR45339">
    <property type="entry name" value="HYBRID SIGNAL TRANSDUCTION HISTIDINE KINASE J"/>
    <property type="match status" value="1"/>
</dbReference>
<evidence type="ECO:0000313" key="7">
    <source>
        <dbReference type="EMBL" id="MBB4619547.1"/>
    </source>
</evidence>
<dbReference type="EMBL" id="JACHNY010000011">
    <property type="protein sequence ID" value="MBB4619547.1"/>
    <property type="molecule type" value="Genomic_DNA"/>
</dbReference>
<keyword evidence="5" id="KW-1133">Transmembrane helix</keyword>
<keyword evidence="4" id="KW-0902">Two-component regulatory system</keyword>
<dbReference type="PRINTS" id="PR00344">
    <property type="entry name" value="BCTRLSENSOR"/>
</dbReference>
<dbReference type="InterPro" id="IPR019734">
    <property type="entry name" value="TPR_rpt"/>
</dbReference>
<dbReference type="EC" id="2.7.13.3" evidence="2"/>
<dbReference type="Pfam" id="PF02518">
    <property type="entry name" value="HATPase_c"/>
    <property type="match status" value="1"/>
</dbReference>
<dbReference type="RefSeq" id="WP_246360713.1">
    <property type="nucleotide sequence ID" value="NZ_JACHNY010000011.1"/>
</dbReference>
<dbReference type="InterPro" id="IPR003661">
    <property type="entry name" value="HisK_dim/P_dom"/>
</dbReference>
<dbReference type="GO" id="GO:0000155">
    <property type="term" value="F:phosphorelay sensor kinase activity"/>
    <property type="evidence" value="ECO:0007669"/>
    <property type="project" value="InterPro"/>
</dbReference>
<dbReference type="InterPro" id="IPR005467">
    <property type="entry name" value="His_kinase_dom"/>
</dbReference>
<dbReference type="SUPFAM" id="SSF55874">
    <property type="entry name" value="ATPase domain of HSP90 chaperone/DNA topoisomerase II/histidine kinase"/>
    <property type="match status" value="1"/>
</dbReference>
<dbReference type="FunFam" id="3.30.565.10:FF:000078">
    <property type="entry name" value="Two-component sensor histidine kinase"/>
    <property type="match status" value="1"/>
</dbReference>
<dbReference type="CDD" id="cd16922">
    <property type="entry name" value="HATPase_EvgS-ArcB-TorS-like"/>
    <property type="match status" value="1"/>
</dbReference>
<dbReference type="SMART" id="SM00028">
    <property type="entry name" value="TPR"/>
    <property type="match status" value="5"/>
</dbReference>
<comment type="catalytic activity">
    <reaction evidence="1">
        <text>ATP + protein L-histidine = ADP + protein N-phospho-L-histidine.</text>
        <dbReference type="EC" id="2.7.13.3"/>
    </reaction>
</comment>
<name>A0A7W7EZB3_9SPHN</name>
<evidence type="ECO:0000256" key="3">
    <source>
        <dbReference type="ARBA" id="ARBA00022553"/>
    </source>
</evidence>
<evidence type="ECO:0000313" key="8">
    <source>
        <dbReference type="Proteomes" id="UP000574769"/>
    </source>
</evidence>
<proteinExistence type="predicted"/>
<gene>
    <name evidence="7" type="ORF">GGQ96_003702</name>
</gene>
<dbReference type="InterPro" id="IPR004358">
    <property type="entry name" value="Sig_transdc_His_kin-like_C"/>
</dbReference>